<evidence type="ECO:0000313" key="2">
    <source>
        <dbReference type="EMBL" id="QIH78564.1"/>
    </source>
</evidence>
<name>A0AAE6X256_9STAP</name>
<proteinExistence type="predicted"/>
<evidence type="ECO:0000259" key="1">
    <source>
        <dbReference type="Pfam" id="PF05598"/>
    </source>
</evidence>
<dbReference type="InterPro" id="IPR008490">
    <property type="entry name" value="Transposase_InsH_N"/>
</dbReference>
<reference evidence="2" key="1">
    <citation type="journal article" date="2020" name="Antimicrob. Agents Chemother.">
        <title>The novel macrolide resistance genes mef(D), msr(F) and msr(H) are present on resistance islands in Macrococcus canis, Macrococcus caseolyticus and Staphylococcus aureus.</title>
        <authorList>
            <person name="Schwendener S."/>
            <person name="Dona V."/>
            <person name="Perreten V."/>
        </authorList>
    </citation>
    <scope>NUCLEOTIDE SEQUENCE</scope>
    <source>
        <strain evidence="2">Epi0076A</strain>
    </source>
</reference>
<dbReference type="Proteomes" id="UP000501122">
    <property type="component" value="Chromosome"/>
</dbReference>
<dbReference type="PANTHER" id="PTHR35604:SF2">
    <property type="entry name" value="TRANSPOSASE INSH FOR INSERTION SEQUENCE ELEMENT IS5A-RELATED"/>
    <property type="match status" value="1"/>
</dbReference>
<dbReference type="Pfam" id="PF05598">
    <property type="entry name" value="DUF772"/>
    <property type="match status" value="1"/>
</dbReference>
<feature type="domain" description="Transposase InsH N-terminal" evidence="1">
    <location>
        <begin position="2"/>
        <end position="65"/>
    </location>
</feature>
<organism evidence="2 3">
    <name type="scientific">Macrococcoides canis</name>
    <dbReference type="NCBI Taxonomy" id="1855823"/>
    <lineage>
        <taxon>Bacteria</taxon>
        <taxon>Bacillati</taxon>
        <taxon>Bacillota</taxon>
        <taxon>Bacilli</taxon>
        <taxon>Bacillales</taxon>
        <taxon>Staphylococcaceae</taxon>
        <taxon>Macrococcoides</taxon>
    </lineage>
</organism>
<evidence type="ECO:0000313" key="3">
    <source>
        <dbReference type="Proteomes" id="UP000501122"/>
    </source>
</evidence>
<gene>
    <name evidence="2" type="ORF">GTN30_07735</name>
</gene>
<protein>
    <recommendedName>
        <fullName evidence="1">Transposase InsH N-terminal domain-containing protein</fullName>
    </recommendedName>
</protein>
<dbReference type="AlphaFoldDB" id="A0AAE6X256"/>
<dbReference type="EMBL" id="CP047363">
    <property type="protein sequence ID" value="QIH78564.1"/>
    <property type="molecule type" value="Genomic_DNA"/>
</dbReference>
<accession>A0AAE6X256</accession>
<dbReference type="PANTHER" id="PTHR35604">
    <property type="entry name" value="TRANSPOSASE INSH FOR INSERTION SEQUENCE ELEMENT IS5A-RELATED"/>
    <property type="match status" value="1"/>
</dbReference>
<sequence>MDNGRPSIDPVMLIKIVLIQHLFGIKSMRQTIKEIETNFAYRWYLGLGIQDKVPHFSTFGKNYSRRFYDNKIFEEIFSRILQVAIDNNFVDNTALFIDSTHIKANANKIRKKEKTCLKIL</sequence>